<sequence length="131" mass="13910">MTGQPASTAARWVPRLMIATALLHFVWAFVQPNAWAAIAADGFWRGVADTDAADYSARESSVWFMVSGVALLALGTLARHVLRTTGRLPAQLGWYLVAIGLALCVLYFPVTGGWPLLAIGLLSLVAARGTG</sequence>
<feature type="transmembrane region" description="Helical" evidence="1">
    <location>
        <begin position="94"/>
        <end position="127"/>
    </location>
</feature>
<gene>
    <name evidence="2" type="ORF">ACFFV7_45580</name>
</gene>
<evidence type="ECO:0000313" key="3">
    <source>
        <dbReference type="Proteomes" id="UP001589647"/>
    </source>
</evidence>
<keyword evidence="3" id="KW-1185">Reference proteome</keyword>
<protein>
    <submittedName>
        <fullName evidence="2">DUF6463 family protein</fullName>
    </submittedName>
</protein>
<keyword evidence="1" id="KW-0812">Transmembrane</keyword>
<proteinExistence type="predicted"/>
<evidence type="ECO:0000313" key="2">
    <source>
        <dbReference type="EMBL" id="MFB9208521.1"/>
    </source>
</evidence>
<feature type="transmembrane region" description="Helical" evidence="1">
    <location>
        <begin position="60"/>
        <end position="82"/>
    </location>
</feature>
<dbReference type="InterPro" id="IPR045590">
    <property type="entry name" value="DUF6463"/>
</dbReference>
<comment type="caution">
    <text evidence="2">The sequence shown here is derived from an EMBL/GenBank/DDBJ whole genome shotgun (WGS) entry which is preliminary data.</text>
</comment>
<organism evidence="2 3">
    <name type="scientific">Nonomuraea spiralis</name>
    <dbReference type="NCBI Taxonomy" id="46182"/>
    <lineage>
        <taxon>Bacteria</taxon>
        <taxon>Bacillati</taxon>
        <taxon>Actinomycetota</taxon>
        <taxon>Actinomycetes</taxon>
        <taxon>Streptosporangiales</taxon>
        <taxon>Streptosporangiaceae</taxon>
        <taxon>Nonomuraea</taxon>
    </lineage>
</organism>
<reference evidence="2 3" key="1">
    <citation type="submission" date="2024-09" db="EMBL/GenBank/DDBJ databases">
        <authorList>
            <person name="Sun Q."/>
            <person name="Mori K."/>
        </authorList>
    </citation>
    <scope>NUCLEOTIDE SEQUENCE [LARGE SCALE GENOMIC DNA]</scope>
    <source>
        <strain evidence="2 3">CCM 3426</strain>
    </source>
</reference>
<dbReference type="EMBL" id="JBHMEI010000078">
    <property type="protein sequence ID" value="MFB9208521.1"/>
    <property type="molecule type" value="Genomic_DNA"/>
</dbReference>
<name>A0ABV5IVC0_9ACTN</name>
<accession>A0ABV5IVC0</accession>
<keyword evidence="1" id="KW-1133">Transmembrane helix</keyword>
<dbReference type="Proteomes" id="UP001589647">
    <property type="component" value="Unassembled WGS sequence"/>
</dbReference>
<keyword evidence="1" id="KW-0472">Membrane</keyword>
<dbReference type="RefSeq" id="WP_189647573.1">
    <property type="nucleotide sequence ID" value="NZ_BMRC01000005.1"/>
</dbReference>
<dbReference type="Pfam" id="PF20064">
    <property type="entry name" value="DUF6463"/>
    <property type="match status" value="1"/>
</dbReference>
<evidence type="ECO:0000256" key="1">
    <source>
        <dbReference type="SAM" id="Phobius"/>
    </source>
</evidence>